<evidence type="ECO:0000313" key="1">
    <source>
        <dbReference type="EMBL" id="KAA6359768.1"/>
    </source>
</evidence>
<protein>
    <submittedName>
        <fullName evidence="1">Uncharacterized protein</fullName>
    </submittedName>
</protein>
<organism evidence="1 2">
    <name type="scientific">Streblomastix strix</name>
    <dbReference type="NCBI Taxonomy" id="222440"/>
    <lineage>
        <taxon>Eukaryota</taxon>
        <taxon>Metamonada</taxon>
        <taxon>Preaxostyla</taxon>
        <taxon>Oxymonadida</taxon>
        <taxon>Streblomastigidae</taxon>
        <taxon>Streblomastix</taxon>
    </lineage>
</organism>
<name>A0A5J4TN70_9EUKA</name>
<dbReference type="EMBL" id="SNRW01027896">
    <property type="protein sequence ID" value="KAA6359768.1"/>
    <property type="molecule type" value="Genomic_DNA"/>
</dbReference>
<dbReference type="Proteomes" id="UP000324800">
    <property type="component" value="Unassembled WGS sequence"/>
</dbReference>
<proteinExistence type="predicted"/>
<feature type="non-terminal residue" evidence="1">
    <location>
        <position position="215"/>
    </location>
</feature>
<sequence length="215" mass="24460">MKQYPYPMIQTPKGGTGIRYKNEKYERDNGYIGGRRFFDSIGPEGSNQCIHTITTSQDCYVYGRIIIDWERITKTRVIQDQGSCYTFGPRLEDRGRQMQDESEDDLRAIEMVNSEPDSLGRPQAISIPGQIMTMNRLKLPPGDLLAIKNDRHGPDEQLFKRNLEAIGLGNGAIETVIGSMSAETWNKRRAEQYSLGDLAHQIVILMYQLNQKGLK</sequence>
<comment type="caution">
    <text evidence="1">The sequence shown here is derived from an EMBL/GenBank/DDBJ whole genome shotgun (WGS) entry which is preliminary data.</text>
</comment>
<reference evidence="1 2" key="1">
    <citation type="submission" date="2019-03" db="EMBL/GenBank/DDBJ databases">
        <title>Single cell metagenomics reveals metabolic interactions within the superorganism composed of flagellate Streblomastix strix and complex community of Bacteroidetes bacteria on its surface.</title>
        <authorList>
            <person name="Treitli S.C."/>
            <person name="Kolisko M."/>
            <person name="Husnik F."/>
            <person name="Keeling P."/>
            <person name="Hampl V."/>
        </authorList>
    </citation>
    <scope>NUCLEOTIDE SEQUENCE [LARGE SCALE GENOMIC DNA]</scope>
    <source>
        <strain evidence="1">ST1C</strain>
    </source>
</reference>
<evidence type="ECO:0000313" key="2">
    <source>
        <dbReference type="Proteomes" id="UP000324800"/>
    </source>
</evidence>
<dbReference type="AlphaFoldDB" id="A0A5J4TN70"/>
<accession>A0A5J4TN70</accession>
<gene>
    <name evidence="1" type="ORF">EZS28_044706</name>
</gene>